<comment type="caution">
    <text evidence="1">The sequence shown here is derived from an EMBL/GenBank/DDBJ whole genome shotgun (WGS) entry which is preliminary data.</text>
</comment>
<reference evidence="1" key="1">
    <citation type="submission" date="2021-06" db="EMBL/GenBank/DDBJ databases">
        <authorList>
            <person name="Hodson N. C."/>
            <person name="Mongue J. A."/>
            <person name="Jaron S. K."/>
        </authorList>
    </citation>
    <scope>NUCLEOTIDE SEQUENCE</scope>
</reference>
<dbReference type="AlphaFoldDB" id="A0A8J2L678"/>
<name>A0A8J2L678_9HEXA</name>
<accession>A0A8J2L678</accession>
<dbReference type="EMBL" id="CAJVCH010367803">
    <property type="protein sequence ID" value="CAG7816348.1"/>
    <property type="molecule type" value="Genomic_DNA"/>
</dbReference>
<proteinExistence type="predicted"/>
<evidence type="ECO:0000313" key="2">
    <source>
        <dbReference type="Proteomes" id="UP000708208"/>
    </source>
</evidence>
<dbReference type="Proteomes" id="UP000708208">
    <property type="component" value="Unassembled WGS sequence"/>
</dbReference>
<gene>
    <name evidence="1" type="ORF">AFUS01_LOCUS26973</name>
</gene>
<organism evidence="1 2">
    <name type="scientific">Allacma fusca</name>
    <dbReference type="NCBI Taxonomy" id="39272"/>
    <lineage>
        <taxon>Eukaryota</taxon>
        <taxon>Metazoa</taxon>
        <taxon>Ecdysozoa</taxon>
        <taxon>Arthropoda</taxon>
        <taxon>Hexapoda</taxon>
        <taxon>Collembola</taxon>
        <taxon>Symphypleona</taxon>
        <taxon>Sminthuridae</taxon>
        <taxon>Allacma</taxon>
    </lineage>
</organism>
<sequence>MDGGLRKKEFQSNMPEALEYLTIRREAHVESSWKKSRTLNILSSLPVVTCCVHSNVQSVTGKVHVLYCIVRTPVHM</sequence>
<protein>
    <submittedName>
        <fullName evidence="1">Uncharacterized protein</fullName>
    </submittedName>
</protein>
<evidence type="ECO:0000313" key="1">
    <source>
        <dbReference type="EMBL" id="CAG7816348.1"/>
    </source>
</evidence>
<keyword evidence="2" id="KW-1185">Reference proteome</keyword>